<dbReference type="Proteomes" id="UP001202281">
    <property type="component" value="Unassembled WGS sequence"/>
</dbReference>
<feature type="domain" description="HTH lysR-type" evidence="6">
    <location>
        <begin position="6"/>
        <end position="63"/>
    </location>
</feature>
<keyword evidence="3" id="KW-0238">DNA-binding</keyword>
<comment type="similarity">
    <text evidence="1">Belongs to the LysR transcriptional regulatory family.</text>
</comment>
<protein>
    <submittedName>
        <fullName evidence="7">LysR substrate-binding domain-containing protein</fullName>
    </submittedName>
</protein>
<keyword evidence="2" id="KW-0805">Transcription regulation</keyword>
<dbReference type="Pfam" id="PF03466">
    <property type="entry name" value="LysR_substrate"/>
    <property type="match status" value="1"/>
</dbReference>
<evidence type="ECO:0000313" key="7">
    <source>
        <dbReference type="EMBL" id="MCJ2185407.1"/>
    </source>
</evidence>
<dbReference type="Gene3D" id="3.40.190.10">
    <property type="entry name" value="Periplasmic binding protein-like II"/>
    <property type="match status" value="2"/>
</dbReference>
<dbReference type="InterPro" id="IPR036388">
    <property type="entry name" value="WH-like_DNA-bd_sf"/>
</dbReference>
<dbReference type="InterPro" id="IPR005119">
    <property type="entry name" value="LysR_subst-bd"/>
</dbReference>
<evidence type="ECO:0000256" key="2">
    <source>
        <dbReference type="ARBA" id="ARBA00023015"/>
    </source>
</evidence>
<dbReference type="SUPFAM" id="SSF53850">
    <property type="entry name" value="Periplasmic binding protein-like II"/>
    <property type="match status" value="1"/>
</dbReference>
<keyword evidence="8" id="KW-1185">Reference proteome</keyword>
<evidence type="ECO:0000313" key="8">
    <source>
        <dbReference type="Proteomes" id="UP001202281"/>
    </source>
</evidence>
<evidence type="ECO:0000256" key="3">
    <source>
        <dbReference type="ARBA" id="ARBA00023125"/>
    </source>
</evidence>
<name>A0ABT0BK35_9SPHN</name>
<dbReference type="Gene3D" id="1.10.10.10">
    <property type="entry name" value="Winged helix-like DNA-binding domain superfamily/Winged helix DNA-binding domain"/>
    <property type="match status" value="1"/>
</dbReference>
<dbReference type="PANTHER" id="PTHR30537">
    <property type="entry name" value="HTH-TYPE TRANSCRIPTIONAL REGULATOR"/>
    <property type="match status" value="1"/>
</dbReference>
<organism evidence="7 8">
    <name type="scientific">Novosphingobium beihaiensis</name>
    <dbReference type="NCBI Taxonomy" id="2930389"/>
    <lineage>
        <taxon>Bacteria</taxon>
        <taxon>Pseudomonadati</taxon>
        <taxon>Pseudomonadota</taxon>
        <taxon>Alphaproteobacteria</taxon>
        <taxon>Sphingomonadales</taxon>
        <taxon>Sphingomonadaceae</taxon>
        <taxon>Novosphingobium</taxon>
    </lineage>
</organism>
<dbReference type="EMBL" id="JALHLG010000001">
    <property type="protein sequence ID" value="MCJ2185407.1"/>
    <property type="molecule type" value="Genomic_DNA"/>
</dbReference>
<evidence type="ECO:0000256" key="1">
    <source>
        <dbReference type="ARBA" id="ARBA00009437"/>
    </source>
</evidence>
<sequence length="291" mass="31460">MDIRALSLNTLRAFEASARHLNFTRAADELCVTQAAVSQQVKTLESHVGKPLFRRTTRGLVLSDEGTVLAPVVSDALGRMSAALAVVAGGNVREILTVGAVGTFALSFLMERLPDFQTAHPGIEVRLQTNNNAVDLWTESLDLAIRFGDGSWHGVAAEPLMPAPMTPMCSPALANRIMQASDLAHVTLLRSYRLQDWPAWFAAAHVRNAVARGPIFDASHLMATAAIRGMGVALLPIAMFQRELESGLLAAPFDLAVDRGSYWLTRLSSRPQTAAMRAFSEWLTGLARESG</sequence>
<evidence type="ECO:0000256" key="4">
    <source>
        <dbReference type="ARBA" id="ARBA00023159"/>
    </source>
</evidence>
<proteinExistence type="inferred from homology"/>
<dbReference type="InterPro" id="IPR000847">
    <property type="entry name" value="LysR_HTH_N"/>
</dbReference>
<evidence type="ECO:0000259" key="6">
    <source>
        <dbReference type="PROSITE" id="PS50931"/>
    </source>
</evidence>
<dbReference type="PRINTS" id="PR00039">
    <property type="entry name" value="HTHLYSR"/>
</dbReference>
<accession>A0ABT0BK35</accession>
<reference evidence="7 8" key="1">
    <citation type="submission" date="2022-04" db="EMBL/GenBank/DDBJ databases">
        <title>Identification of a novel bacterium isolated from mangrove sediments.</title>
        <authorList>
            <person name="Pan X."/>
        </authorList>
    </citation>
    <scope>NUCLEOTIDE SEQUENCE [LARGE SCALE GENOMIC DNA]</scope>
    <source>
        <strain evidence="7 8">B2638</strain>
    </source>
</reference>
<dbReference type="RefSeq" id="WP_243917157.1">
    <property type="nucleotide sequence ID" value="NZ_JALHLG010000001.1"/>
</dbReference>
<keyword evidence="5" id="KW-0804">Transcription</keyword>
<comment type="caution">
    <text evidence="7">The sequence shown here is derived from an EMBL/GenBank/DDBJ whole genome shotgun (WGS) entry which is preliminary data.</text>
</comment>
<dbReference type="SUPFAM" id="SSF46785">
    <property type="entry name" value="Winged helix' DNA-binding domain"/>
    <property type="match status" value="1"/>
</dbReference>
<dbReference type="InterPro" id="IPR058163">
    <property type="entry name" value="LysR-type_TF_proteobact-type"/>
</dbReference>
<dbReference type="PROSITE" id="PS50931">
    <property type="entry name" value="HTH_LYSR"/>
    <property type="match status" value="1"/>
</dbReference>
<dbReference type="InterPro" id="IPR036390">
    <property type="entry name" value="WH_DNA-bd_sf"/>
</dbReference>
<dbReference type="PANTHER" id="PTHR30537:SF70">
    <property type="entry name" value="HTH-TYPE TRANSCRIPTIONAL ACTIVATOR AMPR"/>
    <property type="match status" value="1"/>
</dbReference>
<gene>
    <name evidence="7" type="ORF">MTR66_01100</name>
</gene>
<keyword evidence="4" id="KW-0010">Activator</keyword>
<dbReference type="Pfam" id="PF00126">
    <property type="entry name" value="HTH_1"/>
    <property type="match status" value="1"/>
</dbReference>
<evidence type="ECO:0000256" key="5">
    <source>
        <dbReference type="ARBA" id="ARBA00023163"/>
    </source>
</evidence>